<evidence type="ECO:0000256" key="4">
    <source>
        <dbReference type="ARBA" id="ARBA00022729"/>
    </source>
</evidence>
<comment type="caution">
    <text evidence="13">The sequence shown here is derived from an EMBL/GenBank/DDBJ whole genome shotgun (WGS) entry which is preliminary data.</text>
</comment>
<dbReference type="Pfam" id="PF11721">
    <property type="entry name" value="Malectin"/>
    <property type="match status" value="1"/>
</dbReference>
<dbReference type="InterPro" id="IPR026444">
    <property type="entry name" value="Secre_tail"/>
</dbReference>
<evidence type="ECO:0000259" key="11">
    <source>
        <dbReference type="Pfam" id="PF11721"/>
    </source>
</evidence>
<dbReference type="GO" id="GO:0030246">
    <property type="term" value="F:carbohydrate binding"/>
    <property type="evidence" value="ECO:0007669"/>
    <property type="project" value="InterPro"/>
</dbReference>
<evidence type="ECO:0000313" key="13">
    <source>
        <dbReference type="EMBL" id="TLU96129.1"/>
    </source>
</evidence>
<accession>A0A5R9KJ30</accession>
<keyword evidence="14" id="KW-1185">Reference proteome</keyword>
<evidence type="ECO:0000256" key="5">
    <source>
        <dbReference type="ARBA" id="ARBA00022824"/>
    </source>
</evidence>
<evidence type="ECO:0000256" key="3">
    <source>
        <dbReference type="ARBA" id="ARBA00022692"/>
    </source>
</evidence>
<keyword evidence="7" id="KW-0472">Membrane</keyword>
<keyword evidence="4 10" id="KW-0732">Signal</keyword>
<dbReference type="NCBIfam" id="TIGR04183">
    <property type="entry name" value="Por_Secre_tail"/>
    <property type="match status" value="1"/>
</dbReference>
<dbReference type="AlphaFoldDB" id="A0A5R9KJ30"/>
<evidence type="ECO:0000256" key="1">
    <source>
        <dbReference type="ARBA" id="ARBA00004115"/>
    </source>
</evidence>
<dbReference type="GO" id="GO:0016020">
    <property type="term" value="C:membrane"/>
    <property type="evidence" value="ECO:0007669"/>
    <property type="project" value="TreeGrafter"/>
</dbReference>
<feature type="domain" description="Malectin" evidence="11">
    <location>
        <begin position="510"/>
        <end position="663"/>
    </location>
</feature>
<proteinExistence type="inferred from homology"/>
<keyword evidence="5" id="KW-0256">Endoplasmic reticulum</keyword>
<keyword evidence="6" id="KW-1133">Transmembrane helix</keyword>
<dbReference type="OrthoDB" id="5500612at2"/>
<protein>
    <submittedName>
        <fullName evidence="13">T9SS type A sorting domain-containing protein</fullName>
    </submittedName>
</protein>
<evidence type="ECO:0000256" key="9">
    <source>
        <dbReference type="ARBA" id="ARBA00023277"/>
    </source>
</evidence>
<organism evidence="13 14">
    <name type="scientific">Dyadobacter sediminis</name>
    <dbReference type="NCBI Taxonomy" id="1493691"/>
    <lineage>
        <taxon>Bacteria</taxon>
        <taxon>Pseudomonadati</taxon>
        <taxon>Bacteroidota</taxon>
        <taxon>Cytophagia</taxon>
        <taxon>Cytophagales</taxon>
        <taxon>Spirosomataceae</taxon>
        <taxon>Dyadobacter</taxon>
    </lineage>
</organism>
<dbReference type="Gene3D" id="2.60.40.10">
    <property type="entry name" value="Immunoglobulins"/>
    <property type="match status" value="2"/>
</dbReference>
<feature type="domain" description="Secretion system C-terminal sorting" evidence="12">
    <location>
        <begin position="767"/>
        <end position="836"/>
    </location>
</feature>
<dbReference type="PANTHER" id="PTHR13460">
    <property type="match status" value="1"/>
</dbReference>
<dbReference type="EMBL" id="VCEI01000011">
    <property type="protein sequence ID" value="TLU96129.1"/>
    <property type="molecule type" value="Genomic_DNA"/>
</dbReference>
<feature type="signal peptide" evidence="10">
    <location>
        <begin position="1"/>
        <end position="36"/>
    </location>
</feature>
<dbReference type="Pfam" id="PF18962">
    <property type="entry name" value="Por_Secre_tail"/>
    <property type="match status" value="1"/>
</dbReference>
<evidence type="ECO:0000313" key="14">
    <source>
        <dbReference type="Proteomes" id="UP000309788"/>
    </source>
</evidence>
<keyword evidence="8" id="KW-0325">Glycoprotein</keyword>
<comment type="subcellular location">
    <subcellularLocation>
        <location evidence="1">Endoplasmic reticulum membrane</location>
        <topology evidence="1">Single-pass type I membrane protein</topology>
    </subcellularLocation>
</comment>
<dbReference type="InterPro" id="IPR039155">
    <property type="entry name" value="MLEC"/>
</dbReference>
<evidence type="ECO:0000256" key="6">
    <source>
        <dbReference type="ARBA" id="ARBA00022989"/>
    </source>
</evidence>
<evidence type="ECO:0000256" key="10">
    <source>
        <dbReference type="SAM" id="SignalP"/>
    </source>
</evidence>
<dbReference type="Proteomes" id="UP000309788">
    <property type="component" value="Unassembled WGS sequence"/>
</dbReference>
<dbReference type="Gene3D" id="2.60.120.430">
    <property type="entry name" value="Galactose-binding lectin"/>
    <property type="match status" value="1"/>
</dbReference>
<reference evidence="13 14" key="1">
    <citation type="submission" date="2019-05" db="EMBL/GenBank/DDBJ databases">
        <authorList>
            <person name="Qu J.-H."/>
        </authorList>
    </citation>
    <scope>NUCLEOTIDE SEQUENCE [LARGE SCALE GENOMIC DNA]</scope>
    <source>
        <strain evidence="13 14">Z12</strain>
    </source>
</reference>
<sequence length="839" mass="92001">MIKIYNFPFTIPKMRSVRLGLMLTISSVFCGQIATAASGAGAVTGTGSSNFAAPVADGAYMVLRNMDNFPAHDKLVFSRIEIPWRKSDTTEFNANHDKVRLRIQSKGSESLVVNSLVLSNTAGWKIASVGGDATPSFPKTITTGNYLEVVVQFVAEGASSRVTILQDKLTINSNDNLTPVKEVSLFGLYQKQGEGQNEPYASEIIKAFDFKSNPGYGRVDNGVEGKTIMPNSDEVAASYFVRADPNKPVTVYQLAAYHGCCGSVETIRYYTKGSTTMNTLFTHHVLDAQSLLPRLRNSASTLAVKTIDNPTEPFGFRVSNSRSDRMLNFQDLIGLRILKAVDAAGYVIPNAYIMNMDYIDNSATNFDYQDNIYYIDNIKPETGTVHYSDLASVSGSAIQYDATVTGTTQTKEVTLKNMGKTYADNSKDPSVTIKSARIIGPNASEFSVASLSTTLEPQATAKFTVKFNPKTQGIKNAVMVVYYTNANSPLRVPLYGNAHSASSVVEVVKRIKGGSDSNVTIAGQVFESDKNYRTGSVRNDAQVVKTEVAGTDMDELYQTYLSASADLQQTGYNIPVANGDYMVRMHFVENYFAEQGARVFGGTMEGKQILTNLDIFNEVGYRTAIVKDFNTTVSDGVLTMRFAPTVNRLALAGVEIFRINDNPLPVTLVSFDANKVENTTLLSWKTSYETNSSNFEIQRSKSGQDWEIVGSVDAAGESRENYSYSFVDSKPLSGNNLYRLKMIDLDGTSTFSKWINVSFETVASAQVFPNPVTDKLNLDITDWSQISAVQLYNITGKAVYEARNTPVSSIDVKNLPSGMYIMHITRNNGNVVTYKIVKN</sequence>
<gene>
    <name evidence="13" type="ORF">FEM55_03005</name>
</gene>
<evidence type="ECO:0000256" key="8">
    <source>
        <dbReference type="ARBA" id="ARBA00023180"/>
    </source>
</evidence>
<dbReference type="InterPro" id="IPR021720">
    <property type="entry name" value="Malectin_dom"/>
</dbReference>
<comment type="similarity">
    <text evidence="2">Belongs to the malectin family.</text>
</comment>
<keyword evidence="9" id="KW-0119">Carbohydrate metabolism</keyword>
<name>A0A5R9KJ30_9BACT</name>
<evidence type="ECO:0000256" key="7">
    <source>
        <dbReference type="ARBA" id="ARBA00023136"/>
    </source>
</evidence>
<evidence type="ECO:0000259" key="12">
    <source>
        <dbReference type="Pfam" id="PF18962"/>
    </source>
</evidence>
<dbReference type="PANTHER" id="PTHR13460:SF0">
    <property type="entry name" value="MALECTIN"/>
    <property type="match status" value="1"/>
</dbReference>
<evidence type="ECO:0000256" key="2">
    <source>
        <dbReference type="ARBA" id="ARBA00009141"/>
    </source>
</evidence>
<feature type="chain" id="PRO_5024321509" evidence="10">
    <location>
        <begin position="37"/>
        <end position="839"/>
    </location>
</feature>
<dbReference type="InterPro" id="IPR013783">
    <property type="entry name" value="Ig-like_fold"/>
</dbReference>
<keyword evidence="3" id="KW-0812">Transmembrane</keyword>